<feature type="signal peptide" evidence="4">
    <location>
        <begin position="1"/>
        <end position="23"/>
    </location>
</feature>
<dbReference type="EMBL" id="CXWC01000002">
    <property type="protein sequence ID" value="CTQ65968.1"/>
    <property type="molecule type" value="Genomic_DNA"/>
</dbReference>
<evidence type="ECO:0000256" key="4">
    <source>
        <dbReference type="SAM" id="SignalP"/>
    </source>
</evidence>
<reference evidence="6" key="1">
    <citation type="submission" date="2015-07" db="EMBL/GenBank/DDBJ databases">
        <authorList>
            <person name="Rodrigo-Torres Lidia"/>
            <person name="Arahal R.David."/>
        </authorList>
    </citation>
    <scope>NUCLEOTIDE SEQUENCE [LARGE SCALE GENOMIC DNA]</scope>
    <source>
        <strain evidence="6">CECT 5096</strain>
    </source>
</reference>
<dbReference type="Gene3D" id="3.40.190.170">
    <property type="entry name" value="Bacterial extracellular solute-binding protein, family 7"/>
    <property type="match status" value="1"/>
</dbReference>
<name>A0A0M6ZTC3_9HYPH</name>
<dbReference type="RefSeq" id="WP_055115556.1">
    <property type="nucleotide sequence ID" value="NZ_CXWA01000002.1"/>
</dbReference>
<evidence type="ECO:0000256" key="3">
    <source>
        <dbReference type="ARBA" id="ARBA00022729"/>
    </source>
</evidence>
<evidence type="ECO:0000313" key="6">
    <source>
        <dbReference type="Proteomes" id="UP000049983"/>
    </source>
</evidence>
<dbReference type="PANTHER" id="PTHR33376:SF7">
    <property type="entry name" value="C4-DICARBOXYLATE-BINDING PROTEIN DCTB"/>
    <property type="match status" value="1"/>
</dbReference>
<organism evidence="5 6">
    <name type="scientific">Roseibium album</name>
    <dbReference type="NCBI Taxonomy" id="311410"/>
    <lineage>
        <taxon>Bacteria</taxon>
        <taxon>Pseudomonadati</taxon>
        <taxon>Pseudomonadota</taxon>
        <taxon>Alphaproteobacteria</taxon>
        <taxon>Hyphomicrobiales</taxon>
        <taxon>Stappiaceae</taxon>
        <taxon>Roseibium</taxon>
    </lineage>
</organism>
<keyword evidence="2" id="KW-0813">Transport</keyword>
<dbReference type="OrthoDB" id="9776801at2"/>
<evidence type="ECO:0000256" key="1">
    <source>
        <dbReference type="ARBA" id="ARBA00009023"/>
    </source>
</evidence>
<dbReference type="STRING" id="311410.LA5095_02063"/>
<gene>
    <name evidence="5" type="primary">dctP_3</name>
    <name evidence="5" type="ORF">LA5096_00919</name>
</gene>
<dbReference type="Proteomes" id="UP000049983">
    <property type="component" value="Unassembled WGS sequence"/>
</dbReference>
<dbReference type="InterPro" id="IPR038404">
    <property type="entry name" value="TRAP_DctP_sf"/>
</dbReference>
<dbReference type="PANTHER" id="PTHR33376">
    <property type="match status" value="1"/>
</dbReference>
<dbReference type="GO" id="GO:0055085">
    <property type="term" value="P:transmembrane transport"/>
    <property type="evidence" value="ECO:0007669"/>
    <property type="project" value="InterPro"/>
</dbReference>
<dbReference type="GeneID" id="97668359"/>
<evidence type="ECO:0000313" key="5">
    <source>
        <dbReference type="EMBL" id="CTQ65968.1"/>
    </source>
</evidence>
<accession>A0A0M6ZTC3</accession>
<evidence type="ECO:0000256" key="2">
    <source>
        <dbReference type="ARBA" id="ARBA00022448"/>
    </source>
</evidence>
<dbReference type="AlphaFoldDB" id="A0A0M6ZTC3"/>
<dbReference type="NCBIfam" id="NF037995">
    <property type="entry name" value="TRAP_S1"/>
    <property type="match status" value="1"/>
</dbReference>
<feature type="chain" id="PRO_5009787867" evidence="4">
    <location>
        <begin position="24"/>
        <end position="332"/>
    </location>
</feature>
<comment type="similarity">
    <text evidence="1">Belongs to the bacterial solute-binding protein 7 family.</text>
</comment>
<keyword evidence="3 4" id="KW-0732">Signal</keyword>
<dbReference type="InterPro" id="IPR018389">
    <property type="entry name" value="DctP_fam"/>
</dbReference>
<keyword evidence="6" id="KW-1185">Reference proteome</keyword>
<proteinExistence type="inferred from homology"/>
<protein>
    <submittedName>
        <fullName evidence="5">C4-dicarboxylate-binding periplasmic protein</fullName>
    </submittedName>
</protein>
<dbReference type="Pfam" id="PF03480">
    <property type="entry name" value="DctP"/>
    <property type="match status" value="1"/>
</dbReference>
<sequence length="332" mass="35341">MNILKTAAAALLAATTMSSVAHAEATEMRCSHQLPPAHHIAKVIDRWAEEIETLSNGEIDVQVFGANSLVGARENIPSVAKGNIECAFSINPQWGKTLPIMNVTLKPYAVTDLETLAAWPGSDAAAFLDQKLLEKGVQNAVWLFTTRMTAMTSKGSPLINPEDFEGVKIRGLNPVADEGLVAMGAAPSAMSGSKVYEALSTGVIDAGMTDIAAAYSRKYFEVQDHVTVVPLFSVFFHGYLNPAWYDGLTDAQKAAIAEAGTKAAEWAVAASEEASASAPQQLADNGMKVHFQTPEEEAAWNAIMVPAFDKSFGDATGEDGVKLLELVNQISN</sequence>